<keyword evidence="1" id="KW-1133">Transmembrane helix</keyword>
<accession>A0A1H5UY37</accession>
<organism evidence="2 3">
    <name type="scientific">Nitrosomonas ureae</name>
    <dbReference type="NCBI Taxonomy" id="44577"/>
    <lineage>
        <taxon>Bacteria</taxon>
        <taxon>Pseudomonadati</taxon>
        <taxon>Pseudomonadota</taxon>
        <taxon>Betaproteobacteria</taxon>
        <taxon>Nitrosomonadales</taxon>
        <taxon>Nitrosomonadaceae</taxon>
        <taxon>Nitrosomonas</taxon>
    </lineage>
</organism>
<proteinExistence type="predicted"/>
<evidence type="ECO:0000313" key="2">
    <source>
        <dbReference type="EMBL" id="SEF80015.1"/>
    </source>
</evidence>
<reference evidence="2 3" key="1">
    <citation type="submission" date="2016-10" db="EMBL/GenBank/DDBJ databases">
        <authorList>
            <person name="de Groot N.N."/>
        </authorList>
    </citation>
    <scope>NUCLEOTIDE SEQUENCE [LARGE SCALE GENOMIC DNA]</scope>
    <source>
        <strain evidence="2 3">Nm13</strain>
    </source>
</reference>
<name>A0A1H5UY37_9PROT</name>
<dbReference type="AlphaFoldDB" id="A0A1H5UY37"/>
<gene>
    <name evidence="2" type="ORF">SAMN05216334_11018</name>
</gene>
<evidence type="ECO:0000313" key="3">
    <source>
        <dbReference type="Proteomes" id="UP000236753"/>
    </source>
</evidence>
<protein>
    <submittedName>
        <fullName evidence="2">Uncharacterized protein</fullName>
    </submittedName>
</protein>
<dbReference type="EMBL" id="FNUX01000010">
    <property type="protein sequence ID" value="SEF80015.1"/>
    <property type="molecule type" value="Genomic_DNA"/>
</dbReference>
<sequence length="77" mass="8824">MKRSKLNSTAYLMTIIAHTSVLFLRWLLSRSLFLSFCHDSGNGAPLRPGTRVRRGFIGDRSAYYPQDRLCEFELSPT</sequence>
<feature type="transmembrane region" description="Helical" evidence="1">
    <location>
        <begin position="9"/>
        <end position="28"/>
    </location>
</feature>
<keyword evidence="1" id="KW-0812">Transmembrane</keyword>
<dbReference type="Proteomes" id="UP000236753">
    <property type="component" value="Unassembled WGS sequence"/>
</dbReference>
<evidence type="ECO:0000256" key="1">
    <source>
        <dbReference type="SAM" id="Phobius"/>
    </source>
</evidence>
<keyword evidence="1" id="KW-0472">Membrane</keyword>